<dbReference type="AlphaFoldDB" id="A0A563UJC7"/>
<keyword evidence="3" id="KW-1185">Reference proteome</keyword>
<organism evidence="2 3">
    <name type="scientific">Mucilaginibacter pallidiroseus</name>
    <dbReference type="NCBI Taxonomy" id="2599295"/>
    <lineage>
        <taxon>Bacteria</taxon>
        <taxon>Pseudomonadati</taxon>
        <taxon>Bacteroidota</taxon>
        <taxon>Sphingobacteriia</taxon>
        <taxon>Sphingobacteriales</taxon>
        <taxon>Sphingobacteriaceae</taxon>
        <taxon>Mucilaginibacter</taxon>
    </lineage>
</organism>
<comment type="caution">
    <text evidence="2">The sequence shown here is derived from an EMBL/GenBank/DDBJ whole genome shotgun (WGS) entry which is preliminary data.</text>
</comment>
<reference evidence="2 3" key="1">
    <citation type="submission" date="2019-07" db="EMBL/GenBank/DDBJ databases">
        <authorList>
            <person name="Kim J."/>
        </authorList>
    </citation>
    <scope>NUCLEOTIDE SEQUENCE [LARGE SCALE GENOMIC DNA]</scope>
    <source>
        <strain evidence="3">dk17</strain>
    </source>
</reference>
<keyword evidence="1" id="KW-0472">Membrane</keyword>
<evidence type="ECO:0000256" key="1">
    <source>
        <dbReference type="SAM" id="Phobius"/>
    </source>
</evidence>
<dbReference type="OrthoDB" id="1431060at2"/>
<feature type="transmembrane region" description="Helical" evidence="1">
    <location>
        <begin position="29"/>
        <end position="48"/>
    </location>
</feature>
<proteinExistence type="predicted"/>
<gene>
    <name evidence="2" type="ORF">FPZ43_02620</name>
</gene>
<dbReference type="EMBL" id="VOEJ01000001">
    <property type="protein sequence ID" value="TWR31388.1"/>
    <property type="molecule type" value="Genomic_DNA"/>
</dbReference>
<sequence length="165" mass="19602">MRERLWYELTQAKHHACYCVLLYAKKKRLLGYFNVFTLAMSSAGIMGWPMWKTIPLVACIIISAVQLLKLLQNHLIPSEKQLDELHIVIEFYDEYFLKLEKLWFDYDCEKLNEDDVSHQYYKIKKTEKSINKIVNSILKSVDTKIKETADEETLNYINRVFNLTN</sequence>
<evidence type="ECO:0000313" key="2">
    <source>
        <dbReference type="EMBL" id="TWR31388.1"/>
    </source>
</evidence>
<evidence type="ECO:0000313" key="3">
    <source>
        <dbReference type="Proteomes" id="UP000320042"/>
    </source>
</evidence>
<protein>
    <submittedName>
        <fullName evidence="2">Uncharacterized protein</fullName>
    </submittedName>
</protein>
<name>A0A563UJC7_9SPHI</name>
<keyword evidence="1" id="KW-1133">Transmembrane helix</keyword>
<dbReference type="Proteomes" id="UP000320042">
    <property type="component" value="Unassembled WGS sequence"/>
</dbReference>
<accession>A0A563UJC7</accession>
<keyword evidence="1" id="KW-0812">Transmembrane</keyword>
<dbReference type="RefSeq" id="WP_146380286.1">
    <property type="nucleotide sequence ID" value="NZ_VOEJ01000001.1"/>
</dbReference>